<keyword evidence="2" id="KW-0597">Phosphoprotein</keyword>
<keyword evidence="1" id="KW-0596">Phosphopantetheine</keyword>
<dbReference type="EMBL" id="JAGGMR010000001">
    <property type="protein sequence ID" value="MBP2191547.1"/>
    <property type="molecule type" value="Genomic_DNA"/>
</dbReference>
<comment type="caution">
    <text evidence="4">The sequence shown here is derived from an EMBL/GenBank/DDBJ whole genome shotgun (WGS) entry which is preliminary data.</text>
</comment>
<evidence type="ECO:0000256" key="1">
    <source>
        <dbReference type="ARBA" id="ARBA00022450"/>
    </source>
</evidence>
<dbReference type="Gene3D" id="1.10.1200.10">
    <property type="entry name" value="ACP-like"/>
    <property type="match status" value="1"/>
</dbReference>
<dbReference type="Proteomes" id="UP001519325">
    <property type="component" value="Unassembled WGS sequence"/>
</dbReference>
<dbReference type="InterPro" id="IPR020806">
    <property type="entry name" value="PKS_PP-bd"/>
</dbReference>
<dbReference type="RefSeq" id="WP_209893313.1">
    <property type="nucleotide sequence ID" value="NZ_JAGGMR010000001.1"/>
</dbReference>
<evidence type="ECO:0000256" key="2">
    <source>
        <dbReference type="ARBA" id="ARBA00022553"/>
    </source>
</evidence>
<evidence type="ECO:0000259" key="3">
    <source>
        <dbReference type="PROSITE" id="PS50075"/>
    </source>
</evidence>
<dbReference type="SUPFAM" id="SSF47336">
    <property type="entry name" value="ACP-like"/>
    <property type="match status" value="1"/>
</dbReference>
<dbReference type="SMART" id="SM00823">
    <property type="entry name" value="PKS_PP"/>
    <property type="match status" value="1"/>
</dbReference>
<dbReference type="PROSITE" id="PS50075">
    <property type="entry name" value="CARRIER"/>
    <property type="match status" value="1"/>
</dbReference>
<protein>
    <submittedName>
        <fullName evidence="4">Acyl carrier protein</fullName>
    </submittedName>
</protein>
<dbReference type="InterPro" id="IPR036736">
    <property type="entry name" value="ACP-like_sf"/>
</dbReference>
<reference evidence="4 5" key="1">
    <citation type="submission" date="2021-03" db="EMBL/GenBank/DDBJ databases">
        <title>Sequencing the genomes of 1000 actinobacteria strains.</title>
        <authorList>
            <person name="Klenk H.-P."/>
        </authorList>
    </citation>
    <scope>NUCLEOTIDE SEQUENCE [LARGE SCALE GENOMIC DNA]</scope>
    <source>
        <strain evidence="4 5">DSM 45516</strain>
    </source>
</reference>
<gene>
    <name evidence="4" type="ORF">BJ987_004448</name>
</gene>
<name>A0ABS4QIM0_9NOCA</name>
<sequence length="80" mass="8710">MPNLGYFRPKRRMAATLQTTPARIDPAANLIDLGLDSLMGTELKVTLHRAFGRETPTIELLSAGNIHGLAALLSRILRDG</sequence>
<keyword evidence="5" id="KW-1185">Reference proteome</keyword>
<evidence type="ECO:0000313" key="5">
    <source>
        <dbReference type="Proteomes" id="UP001519325"/>
    </source>
</evidence>
<feature type="domain" description="Carrier" evidence="3">
    <location>
        <begin position="1"/>
        <end position="77"/>
    </location>
</feature>
<proteinExistence type="predicted"/>
<dbReference type="Pfam" id="PF00550">
    <property type="entry name" value="PP-binding"/>
    <property type="match status" value="1"/>
</dbReference>
<dbReference type="InterPro" id="IPR009081">
    <property type="entry name" value="PP-bd_ACP"/>
</dbReference>
<organism evidence="4 5">
    <name type="scientific">Nocardia goodfellowii</name>
    <dbReference type="NCBI Taxonomy" id="882446"/>
    <lineage>
        <taxon>Bacteria</taxon>
        <taxon>Bacillati</taxon>
        <taxon>Actinomycetota</taxon>
        <taxon>Actinomycetes</taxon>
        <taxon>Mycobacteriales</taxon>
        <taxon>Nocardiaceae</taxon>
        <taxon>Nocardia</taxon>
    </lineage>
</organism>
<evidence type="ECO:0000313" key="4">
    <source>
        <dbReference type="EMBL" id="MBP2191547.1"/>
    </source>
</evidence>
<accession>A0ABS4QIM0</accession>